<organism evidence="2 3">
    <name type="scientific">Stephania japonica</name>
    <dbReference type="NCBI Taxonomy" id="461633"/>
    <lineage>
        <taxon>Eukaryota</taxon>
        <taxon>Viridiplantae</taxon>
        <taxon>Streptophyta</taxon>
        <taxon>Embryophyta</taxon>
        <taxon>Tracheophyta</taxon>
        <taxon>Spermatophyta</taxon>
        <taxon>Magnoliopsida</taxon>
        <taxon>Ranunculales</taxon>
        <taxon>Menispermaceae</taxon>
        <taxon>Menispermoideae</taxon>
        <taxon>Cissampelideae</taxon>
        <taxon>Stephania</taxon>
    </lineage>
</organism>
<evidence type="ECO:0000256" key="1">
    <source>
        <dbReference type="SAM" id="MobiDB-lite"/>
    </source>
</evidence>
<feature type="compositionally biased region" description="Basic and acidic residues" evidence="1">
    <location>
        <begin position="1"/>
        <end position="30"/>
    </location>
</feature>
<evidence type="ECO:0000313" key="2">
    <source>
        <dbReference type="EMBL" id="KAK9154089.1"/>
    </source>
</evidence>
<sequence>MQLDAVHPRTARDRSPIIPTERTECEKSDLDGITTGGDGGMTEEITLLALSNCV</sequence>
<name>A0AAP0PTM5_9MAGN</name>
<dbReference type="Proteomes" id="UP001417504">
    <property type="component" value="Unassembled WGS sequence"/>
</dbReference>
<evidence type="ECO:0000313" key="3">
    <source>
        <dbReference type="Proteomes" id="UP001417504"/>
    </source>
</evidence>
<comment type="caution">
    <text evidence="2">The sequence shown here is derived from an EMBL/GenBank/DDBJ whole genome shotgun (WGS) entry which is preliminary data.</text>
</comment>
<proteinExistence type="predicted"/>
<reference evidence="2 3" key="1">
    <citation type="submission" date="2024-01" db="EMBL/GenBank/DDBJ databases">
        <title>Genome assemblies of Stephania.</title>
        <authorList>
            <person name="Yang L."/>
        </authorList>
    </citation>
    <scope>NUCLEOTIDE SEQUENCE [LARGE SCALE GENOMIC DNA]</scope>
    <source>
        <strain evidence="2">QJT</strain>
        <tissue evidence="2">Leaf</tissue>
    </source>
</reference>
<keyword evidence="3" id="KW-1185">Reference proteome</keyword>
<dbReference type="AlphaFoldDB" id="A0AAP0PTM5"/>
<feature type="region of interest" description="Disordered" evidence="1">
    <location>
        <begin position="1"/>
        <end position="40"/>
    </location>
</feature>
<protein>
    <submittedName>
        <fullName evidence="2">Uncharacterized protein</fullName>
    </submittedName>
</protein>
<accession>A0AAP0PTM5</accession>
<dbReference type="EMBL" id="JBBNAE010000001">
    <property type="protein sequence ID" value="KAK9154089.1"/>
    <property type="molecule type" value="Genomic_DNA"/>
</dbReference>
<gene>
    <name evidence="2" type="ORF">Sjap_001569</name>
</gene>